<keyword evidence="1" id="KW-0472">Membrane</keyword>
<evidence type="ECO:0000256" key="1">
    <source>
        <dbReference type="SAM" id="Phobius"/>
    </source>
</evidence>
<reference evidence="2 3" key="1">
    <citation type="submission" date="2016-10" db="EMBL/GenBank/DDBJ databases">
        <authorList>
            <person name="de Groot N.N."/>
        </authorList>
    </citation>
    <scope>NUCLEOTIDE SEQUENCE [LARGE SCALE GENOMIC DNA]</scope>
    <source>
        <strain evidence="2 3">CCM7597</strain>
    </source>
</reference>
<dbReference type="Proteomes" id="UP000198584">
    <property type="component" value="Unassembled WGS sequence"/>
</dbReference>
<proteinExistence type="predicted"/>
<dbReference type="STRING" id="571932.SAMN05421743_11697"/>
<gene>
    <name evidence="2" type="ORF">SAMN05421743_11697</name>
</gene>
<feature type="transmembrane region" description="Helical" evidence="1">
    <location>
        <begin position="23"/>
        <end position="44"/>
    </location>
</feature>
<name>A0A1H4GKK3_9BACI</name>
<evidence type="ECO:0000313" key="3">
    <source>
        <dbReference type="Proteomes" id="UP000198584"/>
    </source>
</evidence>
<protein>
    <recommendedName>
        <fullName evidence="4">Cytochrome c oxidase subunit IIa family protein</fullName>
    </recommendedName>
</protein>
<dbReference type="EMBL" id="FNQR01000016">
    <property type="protein sequence ID" value="SEB10126.1"/>
    <property type="molecule type" value="Genomic_DNA"/>
</dbReference>
<dbReference type="OrthoDB" id="2916159at2"/>
<keyword evidence="3" id="KW-1185">Reference proteome</keyword>
<evidence type="ECO:0000313" key="2">
    <source>
        <dbReference type="EMBL" id="SEB10126.1"/>
    </source>
</evidence>
<evidence type="ECO:0008006" key="4">
    <source>
        <dbReference type="Google" id="ProtNLM"/>
    </source>
</evidence>
<keyword evidence="1" id="KW-1133">Transmembrane helix</keyword>
<accession>A0A1H4GKK3</accession>
<dbReference type="RefSeq" id="WP_143030741.1">
    <property type="nucleotide sequence ID" value="NZ_FNQR01000016.1"/>
</dbReference>
<keyword evidence="1" id="KW-0812">Transmembrane</keyword>
<organism evidence="2 3">
    <name type="scientific">Thalassobacillus cyri</name>
    <dbReference type="NCBI Taxonomy" id="571932"/>
    <lineage>
        <taxon>Bacteria</taxon>
        <taxon>Bacillati</taxon>
        <taxon>Bacillota</taxon>
        <taxon>Bacilli</taxon>
        <taxon>Bacillales</taxon>
        <taxon>Bacillaceae</taxon>
        <taxon>Thalassobacillus</taxon>
    </lineage>
</organism>
<dbReference type="AlphaFoldDB" id="A0A1H4GKK3"/>
<sequence length="48" mass="5296">MAELNVKQNEEVVEESSTIKGTIFSVAVVGGVIFVTYLLIYGLYMARL</sequence>